<gene>
    <name evidence="6" type="ORF">HED64_13555</name>
</gene>
<evidence type="ECO:0000256" key="4">
    <source>
        <dbReference type="SAM" id="SignalP"/>
    </source>
</evidence>
<dbReference type="Gene3D" id="3.20.20.370">
    <property type="entry name" value="Glycoside hydrolase/deacetylase"/>
    <property type="match status" value="1"/>
</dbReference>
<sequence>MKNPVKRLTVTTALLAVMALGLSGCQTPPYIPPTQYDPTSIGSAPQSIELPSATAEGPTEEDRIKEAARLTAGYDYAAATKTLSGLDSEAATAAKAKIAAARSKAVVWKDNSKIPHLFVHSLIVDPKRAFDGDDREQGYADYMVTLAEFKKMITELHKRDFVLVSPEDIAGLDASGKMKYRDIHLPKGKTPLVLSEDDVSYYEYMDGDGFATKLMIDADGKVKNEYRDAEGNKHIGAYDMPPVIDEFVAQHPDFSYRGAKGILALTGYNGVLGYRTSKSEYADSKTLDKDIAAATEVATALKKDGWVFASHAWGHINMTTSSVKRIKNDMELWDAEVRPILGDTEHFIYPFGADISGVPKYSGEKYTMLKNDGFSFFYGVDGTTPYWMQQGAGYLRQARINIDGLQFEKEKRGDRPVLKYFFDVKKVADPKRPTAK</sequence>
<protein>
    <submittedName>
        <fullName evidence="6">Polysaccharide deacetylase</fullName>
    </submittedName>
</protein>
<evidence type="ECO:0000313" key="6">
    <source>
        <dbReference type="EMBL" id="NKG21728.1"/>
    </source>
</evidence>
<dbReference type="PANTHER" id="PTHR34216:SF3">
    <property type="entry name" value="POLY-BETA-1,6-N-ACETYL-D-GLUCOSAMINE N-DEACETYLASE"/>
    <property type="match status" value="1"/>
</dbReference>
<feature type="chain" id="PRO_5046993749" evidence="4">
    <location>
        <begin position="24"/>
        <end position="436"/>
    </location>
</feature>
<dbReference type="EMBL" id="JAAWVT010000006">
    <property type="protein sequence ID" value="NKG21728.1"/>
    <property type="molecule type" value="Genomic_DNA"/>
</dbReference>
<keyword evidence="7" id="KW-1185">Reference proteome</keyword>
<dbReference type="SUPFAM" id="SSF88713">
    <property type="entry name" value="Glycoside hydrolase/deacetylase"/>
    <property type="match status" value="1"/>
</dbReference>
<accession>A0ABX1G6U0</accession>
<dbReference type="InterPro" id="IPR011330">
    <property type="entry name" value="Glyco_hydro/deAcase_b/a-brl"/>
</dbReference>
<name>A0ABX1G6U0_9MICC</name>
<dbReference type="Proteomes" id="UP000746595">
    <property type="component" value="Unassembled WGS sequence"/>
</dbReference>
<evidence type="ECO:0000256" key="3">
    <source>
        <dbReference type="SAM" id="MobiDB-lite"/>
    </source>
</evidence>
<reference evidence="6 7" key="1">
    <citation type="submission" date="2020-04" db="EMBL/GenBank/DDBJ databases">
        <title>Paeniglutamicibacter sp. ANT13_2, a novel actinomycete isolated from sediment in Antarctica.</title>
        <authorList>
            <person name="Sakdapetsiri C."/>
            <person name="Pinyakong O."/>
        </authorList>
    </citation>
    <scope>NUCLEOTIDE SEQUENCE [LARGE SCALE GENOMIC DNA]</scope>
    <source>
        <strain evidence="6 7">ANT13_2</strain>
    </source>
</reference>
<dbReference type="RefSeq" id="WP_168152560.1">
    <property type="nucleotide sequence ID" value="NZ_JAAWVT010000006.1"/>
</dbReference>
<evidence type="ECO:0000256" key="2">
    <source>
        <dbReference type="ARBA" id="ARBA00022729"/>
    </source>
</evidence>
<dbReference type="InterPro" id="IPR051398">
    <property type="entry name" value="Polysacch_Deacetylase"/>
</dbReference>
<keyword evidence="2 4" id="KW-0732">Signal</keyword>
<comment type="subcellular location">
    <subcellularLocation>
        <location evidence="1">Secreted</location>
    </subcellularLocation>
</comment>
<feature type="region of interest" description="Disordered" evidence="3">
    <location>
        <begin position="29"/>
        <end position="60"/>
    </location>
</feature>
<evidence type="ECO:0000256" key="1">
    <source>
        <dbReference type="ARBA" id="ARBA00004613"/>
    </source>
</evidence>
<dbReference type="PROSITE" id="PS51257">
    <property type="entry name" value="PROKAR_LIPOPROTEIN"/>
    <property type="match status" value="1"/>
</dbReference>
<feature type="signal peptide" evidence="4">
    <location>
        <begin position="1"/>
        <end position="23"/>
    </location>
</feature>
<feature type="compositionally biased region" description="Polar residues" evidence="3">
    <location>
        <begin position="36"/>
        <end position="46"/>
    </location>
</feature>
<evidence type="ECO:0000259" key="5">
    <source>
        <dbReference type="Pfam" id="PF01522"/>
    </source>
</evidence>
<organism evidence="6 7">
    <name type="scientific">Paeniglutamicibacter terrestris</name>
    <dbReference type="NCBI Taxonomy" id="2723403"/>
    <lineage>
        <taxon>Bacteria</taxon>
        <taxon>Bacillati</taxon>
        <taxon>Actinomycetota</taxon>
        <taxon>Actinomycetes</taxon>
        <taxon>Micrococcales</taxon>
        <taxon>Micrococcaceae</taxon>
        <taxon>Paeniglutamicibacter</taxon>
    </lineage>
</organism>
<comment type="caution">
    <text evidence="6">The sequence shown here is derived from an EMBL/GenBank/DDBJ whole genome shotgun (WGS) entry which is preliminary data.</text>
</comment>
<proteinExistence type="predicted"/>
<dbReference type="PANTHER" id="PTHR34216">
    <property type="match status" value="1"/>
</dbReference>
<dbReference type="InterPro" id="IPR002509">
    <property type="entry name" value="NODB_dom"/>
</dbReference>
<feature type="domain" description="NodB homology" evidence="5">
    <location>
        <begin position="291"/>
        <end position="353"/>
    </location>
</feature>
<evidence type="ECO:0000313" key="7">
    <source>
        <dbReference type="Proteomes" id="UP000746595"/>
    </source>
</evidence>
<dbReference type="Pfam" id="PF01522">
    <property type="entry name" value="Polysacc_deac_1"/>
    <property type="match status" value="1"/>
</dbReference>